<feature type="transmembrane region" description="Helical" evidence="8">
    <location>
        <begin position="335"/>
        <end position="359"/>
    </location>
</feature>
<dbReference type="InterPro" id="IPR051449">
    <property type="entry name" value="ABC-2_transporter_component"/>
</dbReference>
<organism evidence="10">
    <name type="scientific">Methanobacterium formicicum</name>
    <dbReference type="NCBI Taxonomy" id="2162"/>
    <lineage>
        <taxon>Archaea</taxon>
        <taxon>Methanobacteriati</taxon>
        <taxon>Methanobacteriota</taxon>
        <taxon>Methanomada group</taxon>
        <taxon>Methanobacteria</taxon>
        <taxon>Methanobacteriales</taxon>
        <taxon>Methanobacteriaceae</taxon>
        <taxon>Methanobacterium</taxon>
    </lineage>
</organism>
<dbReference type="PROSITE" id="PS51012">
    <property type="entry name" value="ABC_TM2"/>
    <property type="match status" value="1"/>
</dbReference>
<dbReference type="PANTHER" id="PTHR30294">
    <property type="entry name" value="MEMBRANE COMPONENT OF ABC TRANSPORTER YHHJ-RELATED"/>
    <property type="match status" value="1"/>
</dbReference>
<keyword evidence="4" id="KW-1003">Cell membrane</keyword>
<dbReference type="PANTHER" id="PTHR30294:SF38">
    <property type="entry name" value="TRANSPORT PERMEASE PROTEIN"/>
    <property type="match status" value="1"/>
</dbReference>
<feature type="transmembrane region" description="Helical" evidence="8">
    <location>
        <begin position="391"/>
        <end position="414"/>
    </location>
</feature>
<dbReference type="PRINTS" id="PR00164">
    <property type="entry name" value="ABC2TRNSPORT"/>
</dbReference>
<keyword evidence="7 8" id="KW-0472">Membrane</keyword>
<evidence type="ECO:0000256" key="8">
    <source>
        <dbReference type="SAM" id="Phobius"/>
    </source>
</evidence>
<name>A0A090JTS3_METFO</name>
<dbReference type="Pfam" id="PF12698">
    <property type="entry name" value="ABC2_membrane_3"/>
    <property type="match status" value="1"/>
</dbReference>
<comment type="similarity">
    <text evidence="2">Belongs to the ABC-2 integral membrane protein family.</text>
</comment>
<accession>A0A090JTS3</accession>
<evidence type="ECO:0000256" key="6">
    <source>
        <dbReference type="ARBA" id="ARBA00022989"/>
    </source>
</evidence>
<dbReference type="InterPro" id="IPR013525">
    <property type="entry name" value="ABC2_TM"/>
</dbReference>
<dbReference type="PATRIC" id="fig|2162.9.peg.494"/>
<keyword evidence="5 8" id="KW-0812">Transmembrane</keyword>
<dbReference type="AlphaFoldDB" id="A0A090JTS3"/>
<gene>
    <name evidence="10" type="ORF">DSM1535_0475</name>
    <name evidence="11" type="ORF">ISP06_08865</name>
</gene>
<feature type="domain" description="ABC transmembrane type-2" evidence="9">
    <location>
        <begin position="181"/>
        <end position="416"/>
    </location>
</feature>
<evidence type="ECO:0000256" key="7">
    <source>
        <dbReference type="ARBA" id="ARBA00023136"/>
    </source>
</evidence>
<protein>
    <submittedName>
        <fullName evidence="10 11">ABC transporter</fullName>
    </submittedName>
</protein>
<sequence>MKFISIAKKDFRELTRDRRGLAMILLFPMFFMLVFGFAFGGMGQSNEPHNLAVVNQDKGATMPLTGEQVNFGNNLTKILEDSQYQDSEVHLFNVTTTTESEADEKIKQRDVDAELIIPENFSQSVVALITANLQQQSLTSASASTNVTSTLVIRGDTGYTGFGTTQGILTGVLEQYQDKMVSEIQKAITGSSGVTADTYLQTRVESIPGTGSFTTFDFMAPGMIVFAILLLTTTVAAGLTREVEKGTLSRLKLSKMTSFDLLLGGLIPWSLVAAAQVVILLIVAVLIGFHWQGGIYTLLLAVLVGIIGGIASVSLGMIIAAFARNDRQAANLGTLISVPTSFLVGAFFSLPNVVIANFWGQPFQLYDLLPWTHVLSALRSTLTYGLGWEAIAYQVGWAVLLTVILFAIGVGLFAKNRLQAEK</sequence>
<evidence type="ECO:0000256" key="3">
    <source>
        <dbReference type="ARBA" id="ARBA00022448"/>
    </source>
</evidence>
<reference evidence="10" key="1">
    <citation type="submission" date="2014-08" db="EMBL/GenBank/DDBJ databases">
        <authorList>
            <person name="Wibberg D."/>
        </authorList>
    </citation>
    <scope>NUCLEOTIDE SEQUENCE</scope>
</reference>
<feature type="transmembrane region" description="Helical" evidence="8">
    <location>
        <begin position="295"/>
        <end position="323"/>
    </location>
</feature>
<dbReference type="Proteomes" id="UP000606900">
    <property type="component" value="Unassembled WGS sequence"/>
</dbReference>
<dbReference type="RefSeq" id="WP_048072123.1">
    <property type="nucleotide sequence ID" value="NZ_DAISQW010000008.1"/>
</dbReference>
<dbReference type="GO" id="GO:0140359">
    <property type="term" value="F:ABC-type transporter activity"/>
    <property type="evidence" value="ECO:0007669"/>
    <property type="project" value="InterPro"/>
</dbReference>
<dbReference type="EMBL" id="LN515531">
    <property type="protein sequence ID" value="CEA12836.1"/>
    <property type="molecule type" value="Genomic_DNA"/>
</dbReference>
<dbReference type="InterPro" id="IPR000412">
    <property type="entry name" value="ABC_2_transport"/>
</dbReference>
<evidence type="ECO:0000259" key="9">
    <source>
        <dbReference type="PROSITE" id="PS51012"/>
    </source>
</evidence>
<evidence type="ECO:0000256" key="2">
    <source>
        <dbReference type="ARBA" id="ARBA00007783"/>
    </source>
</evidence>
<evidence type="ECO:0000256" key="5">
    <source>
        <dbReference type="ARBA" id="ARBA00022692"/>
    </source>
</evidence>
<evidence type="ECO:0000256" key="4">
    <source>
        <dbReference type="ARBA" id="ARBA00022475"/>
    </source>
</evidence>
<reference evidence="11" key="2">
    <citation type="submission" date="2020-10" db="EMBL/GenBank/DDBJ databases">
        <title>Dehalococcoides mccartyi of a TCE/Cr reducing biochatode.</title>
        <authorList>
            <person name="Matturro B."/>
        </authorList>
    </citation>
    <scope>NUCLEOTIDE SEQUENCE</scope>
    <source>
        <strain evidence="11">Bin2</strain>
    </source>
</reference>
<keyword evidence="6 8" id="KW-1133">Transmembrane helix</keyword>
<feature type="transmembrane region" description="Helical" evidence="8">
    <location>
        <begin position="261"/>
        <end position="289"/>
    </location>
</feature>
<feature type="transmembrane region" description="Helical" evidence="8">
    <location>
        <begin position="21"/>
        <end position="42"/>
    </location>
</feature>
<dbReference type="EMBL" id="JADIIL010000034">
    <property type="protein sequence ID" value="MBF4475556.1"/>
    <property type="molecule type" value="Genomic_DNA"/>
</dbReference>
<dbReference type="GO" id="GO:0043190">
    <property type="term" value="C:ATP-binding cassette (ABC) transporter complex"/>
    <property type="evidence" value="ECO:0007669"/>
    <property type="project" value="InterPro"/>
</dbReference>
<evidence type="ECO:0000313" key="10">
    <source>
        <dbReference type="EMBL" id="CEA12836.1"/>
    </source>
</evidence>
<dbReference type="Gene3D" id="3.40.1710.10">
    <property type="entry name" value="abc type-2 transporter like domain"/>
    <property type="match status" value="1"/>
</dbReference>
<evidence type="ECO:0000256" key="1">
    <source>
        <dbReference type="ARBA" id="ARBA00004651"/>
    </source>
</evidence>
<dbReference type="KEGG" id="mfi:DSM1535_0475"/>
<feature type="transmembrane region" description="Helical" evidence="8">
    <location>
        <begin position="218"/>
        <end position="240"/>
    </location>
</feature>
<dbReference type="InterPro" id="IPR047817">
    <property type="entry name" value="ABC2_TM_bact-type"/>
</dbReference>
<proteinExistence type="inferred from homology"/>
<comment type="subcellular location">
    <subcellularLocation>
        <location evidence="1">Cell membrane</location>
        <topology evidence="1">Multi-pass membrane protein</topology>
    </subcellularLocation>
</comment>
<evidence type="ECO:0000313" key="11">
    <source>
        <dbReference type="EMBL" id="MBF4475556.1"/>
    </source>
</evidence>
<keyword evidence="3" id="KW-0813">Transport</keyword>